<feature type="active site" description="Charge relay system" evidence="6">
    <location>
        <position position="350"/>
    </location>
</feature>
<dbReference type="Proteomes" id="UP000070501">
    <property type="component" value="Unassembled WGS sequence"/>
</dbReference>
<dbReference type="PROSITE" id="PS00138">
    <property type="entry name" value="SUBTILASE_SER"/>
    <property type="match status" value="1"/>
</dbReference>
<evidence type="ECO:0000256" key="2">
    <source>
        <dbReference type="ARBA" id="ARBA00022670"/>
    </source>
</evidence>
<feature type="domain" description="Inhibitor I9" evidence="10">
    <location>
        <begin position="33"/>
        <end position="111"/>
    </location>
</feature>
<evidence type="ECO:0000259" key="10">
    <source>
        <dbReference type="Pfam" id="PF05922"/>
    </source>
</evidence>
<dbReference type="InParanoid" id="A0A136JGH1"/>
<dbReference type="EMBL" id="KQ964246">
    <property type="protein sequence ID" value="KXJ96206.1"/>
    <property type="molecule type" value="Genomic_DNA"/>
</dbReference>
<dbReference type="InterPro" id="IPR023827">
    <property type="entry name" value="Peptidase_S8_Asp-AS"/>
</dbReference>
<keyword evidence="3 8" id="KW-0732">Signal</keyword>
<evidence type="ECO:0000259" key="9">
    <source>
        <dbReference type="Pfam" id="PF00082"/>
    </source>
</evidence>
<dbReference type="FunFam" id="3.40.50.200:FF:000014">
    <property type="entry name" value="Proteinase K"/>
    <property type="match status" value="1"/>
</dbReference>
<dbReference type="InterPro" id="IPR034193">
    <property type="entry name" value="PCSK9_ProteinaseK-like"/>
</dbReference>
<sequence length="407" mass="42216">MTSIRTLILLLGALLPAALAAPAPASKQLVPGKFIITLKSGVSPTAFDAHINSVRDIHARSLDSRRKKGVEKTYHIKDFNAYAGEFDDNTIKAIKKDKAVLAVEQDQMYTLFEESEEPQTKRALVTQINAPWGLGTISKRRPGSTSYIYDNTAGQGTFAYVVDSGIQTTHSQFGDRASFGYNAIGGGNADTSGHGTHVAGTIIGSTFGVAKNARAIAVKVFAGGSAPGSVILDGYNWAVNDIISKGRQNKAVINLSLGGSFSQAFNAAVNNAFNSGVLTAVAAGNDNKNAANVSPASAANAITVGAIDSQWRRSGFSNYGSAVDVWAPGSNILSCGIGSNSATASMSGTSMATPHVAGMILYFQALKGGNAAAITAELRARAQANKVTDVSGTQSSPNYLLYNGNGA</sequence>
<dbReference type="Pfam" id="PF05922">
    <property type="entry name" value="Inhibitor_I9"/>
    <property type="match status" value="1"/>
</dbReference>
<dbReference type="InterPro" id="IPR023828">
    <property type="entry name" value="Peptidase_S8_Ser-AS"/>
</dbReference>
<dbReference type="SUPFAM" id="SSF52743">
    <property type="entry name" value="Subtilisin-like"/>
    <property type="match status" value="1"/>
</dbReference>
<protein>
    <submittedName>
        <fullName evidence="11">Alkaline protease</fullName>
    </submittedName>
</protein>
<dbReference type="PROSITE" id="PS00136">
    <property type="entry name" value="SUBTILASE_ASP"/>
    <property type="match status" value="1"/>
</dbReference>
<evidence type="ECO:0000256" key="6">
    <source>
        <dbReference type="PROSITE-ProRule" id="PRU01240"/>
    </source>
</evidence>
<dbReference type="InterPro" id="IPR037045">
    <property type="entry name" value="S8pro/Inhibitor_I9_sf"/>
</dbReference>
<evidence type="ECO:0000256" key="5">
    <source>
        <dbReference type="ARBA" id="ARBA00022825"/>
    </source>
</evidence>
<evidence type="ECO:0000313" key="12">
    <source>
        <dbReference type="Proteomes" id="UP000070501"/>
    </source>
</evidence>
<comment type="similarity">
    <text evidence="1 6 7">Belongs to the peptidase S8 family.</text>
</comment>
<organism evidence="11 12">
    <name type="scientific">Microdochium bolleyi</name>
    <dbReference type="NCBI Taxonomy" id="196109"/>
    <lineage>
        <taxon>Eukaryota</taxon>
        <taxon>Fungi</taxon>
        <taxon>Dikarya</taxon>
        <taxon>Ascomycota</taxon>
        <taxon>Pezizomycotina</taxon>
        <taxon>Sordariomycetes</taxon>
        <taxon>Xylariomycetidae</taxon>
        <taxon>Xylariales</taxon>
        <taxon>Microdochiaceae</taxon>
        <taxon>Microdochium</taxon>
    </lineage>
</organism>
<dbReference type="GO" id="GO:0006508">
    <property type="term" value="P:proteolysis"/>
    <property type="evidence" value="ECO:0007669"/>
    <property type="project" value="UniProtKB-KW"/>
</dbReference>
<dbReference type="CDD" id="cd04077">
    <property type="entry name" value="Peptidases_S8_PCSK9_ProteinaseK_like"/>
    <property type="match status" value="1"/>
</dbReference>
<keyword evidence="2 6" id="KW-0645">Protease</keyword>
<name>A0A136JGH1_9PEZI</name>
<keyword evidence="12" id="KW-1185">Reference proteome</keyword>
<feature type="domain" description="Peptidase S8/S53" evidence="9">
    <location>
        <begin position="155"/>
        <end position="379"/>
    </location>
</feature>
<dbReference type="InterPro" id="IPR010259">
    <property type="entry name" value="S8pro/Inhibitor_I9"/>
</dbReference>
<feature type="signal peptide" evidence="8">
    <location>
        <begin position="1"/>
        <end position="20"/>
    </location>
</feature>
<dbReference type="PANTHER" id="PTHR43806:SF58">
    <property type="entry name" value="ALKALINE PROTEASE 1-RELATED"/>
    <property type="match status" value="1"/>
</dbReference>
<dbReference type="SUPFAM" id="SSF54897">
    <property type="entry name" value="Protease propeptides/inhibitors"/>
    <property type="match status" value="1"/>
</dbReference>
<dbReference type="OrthoDB" id="206201at2759"/>
<evidence type="ECO:0000256" key="3">
    <source>
        <dbReference type="ARBA" id="ARBA00022729"/>
    </source>
</evidence>
<dbReference type="InterPro" id="IPR050131">
    <property type="entry name" value="Peptidase_S8_subtilisin-like"/>
</dbReference>
<dbReference type="GO" id="GO:0005576">
    <property type="term" value="C:extracellular region"/>
    <property type="evidence" value="ECO:0007669"/>
    <property type="project" value="UniProtKB-ARBA"/>
</dbReference>
<accession>A0A136JGH1</accession>
<feature type="active site" description="Charge relay system" evidence="6">
    <location>
        <position position="163"/>
    </location>
</feature>
<dbReference type="InterPro" id="IPR015500">
    <property type="entry name" value="Peptidase_S8_subtilisin-rel"/>
</dbReference>
<keyword evidence="5 6" id="KW-0720">Serine protease</keyword>
<dbReference type="PANTHER" id="PTHR43806">
    <property type="entry name" value="PEPTIDASE S8"/>
    <property type="match status" value="1"/>
</dbReference>
<dbReference type="Pfam" id="PF00082">
    <property type="entry name" value="Peptidase_S8"/>
    <property type="match status" value="1"/>
</dbReference>
<dbReference type="PRINTS" id="PR00723">
    <property type="entry name" value="SUBTILISIN"/>
</dbReference>
<dbReference type="InterPro" id="IPR036852">
    <property type="entry name" value="Peptidase_S8/S53_dom_sf"/>
</dbReference>
<evidence type="ECO:0000313" key="11">
    <source>
        <dbReference type="EMBL" id="KXJ96206.1"/>
    </source>
</evidence>
<dbReference type="Gene3D" id="3.40.50.200">
    <property type="entry name" value="Peptidase S8/S53 domain"/>
    <property type="match status" value="1"/>
</dbReference>
<feature type="chain" id="PRO_5007293768" evidence="8">
    <location>
        <begin position="21"/>
        <end position="407"/>
    </location>
</feature>
<evidence type="ECO:0000256" key="7">
    <source>
        <dbReference type="RuleBase" id="RU003355"/>
    </source>
</evidence>
<dbReference type="PROSITE" id="PS51892">
    <property type="entry name" value="SUBTILASE"/>
    <property type="match status" value="1"/>
</dbReference>
<gene>
    <name evidence="11" type="ORF">Micbo1qcDRAFT_218093</name>
</gene>
<dbReference type="STRING" id="196109.A0A136JGH1"/>
<evidence type="ECO:0000256" key="8">
    <source>
        <dbReference type="SAM" id="SignalP"/>
    </source>
</evidence>
<feature type="active site" description="Charge relay system" evidence="6">
    <location>
        <position position="194"/>
    </location>
</feature>
<dbReference type="InterPro" id="IPR000209">
    <property type="entry name" value="Peptidase_S8/S53_dom"/>
</dbReference>
<dbReference type="Gene3D" id="3.30.70.80">
    <property type="entry name" value="Peptidase S8 propeptide/proteinase inhibitor I9"/>
    <property type="match status" value="1"/>
</dbReference>
<proteinExistence type="inferred from homology"/>
<dbReference type="AlphaFoldDB" id="A0A136JGH1"/>
<evidence type="ECO:0000256" key="1">
    <source>
        <dbReference type="ARBA" id="ARBA00011073"/>
    </source>
</evidence>
<keyword evidence="4 6" id="KW-0378">Hydrolase</keyword>
<dbReference type="GO" id="GO:0004252">
    <property type="term" value="F:serine-type endopeptidase activity"/>
    <property type="evidence" value="ECO:0007669"/>
    <property type="project" value="UniProtKB-UniRule"/>
</dbReference>
<reference evidence="12" key="1">
    <citation type="submission" date="2016-02" db="EMBL/GenBank/DDBJ databases">
        <title>Draft genome sequence of Microdochium bolleyi, a fungal endophyte of beachgrass.</title>
        <authorList>
            <consortium name="DOE Joint Genome Institute"/>
            <person name="David A.S."/>
            <person name="May G."/>
            <person name="Haridas S."/>
            <person name="Lim J."/>
            <person name="Wang M."/>
            <person name="Labutti K."/>
            <person name="Lipzen A."/>
            <person name="Barry K."/>
            <person name="Grigoriev I.V."/>
        </authorList>
    </citation>
    <scope>NUCLEOTIDE SEQUENCE [LARGE SCALE GENOMIC DNA]</scope>
    <source>
        <strain evidence="12">J235TASD1</strain>
    </source>
</reference>
<evidence type="ECO:0000256" key="4">
    <source>
        <dbReference type="ARBA" id="ARBA00022801"/>
    </source>
</evidence>